<dbReference type="VEuPathDB" id="VectorBase:HLOH_048471"/>
<evidence type="ECO:0000313" key="2">
    <source>
        <dbReference type="EMBL" id="KAH9375496.1"/>
    </source>
</evidence>
<dbReference type="EMBL" id="JABSTR010000007">
    <property type="protein sequence ID" value="KAH9375496.1"/>
    <property type="molecule type" value="Genomic_DNA"/>
</dbReference>
<organism evidence="2 3">
    <name type="scientific">Haemaphysalis longicornis</name>
    <name type="common">Bush tick</name>
    <dbReference type="NCBI Taxonomy" id="44386"/>
    <lineage>
        <taxon>Eukaryota</taxon>
        <taxon>Metazoa</taxon>
        <taxon>Ecdysozoa</taxon>
        <taxon>Arthropoda</taxon>
        <taxon>Chelicerata</taxon>
        <taxon>Arachnida</taxon>
        <taxon>Acari</taxon>
        <taxon>Parasitiformes</taxon>
        <taxon>Ixodida</taxon>
        <taxon>Ixodoidea</taxon>
        <taxon>Ixodidae</taxon>
        <taxon>Haemaphysalinae</taxon>
        <taxon>Haemaphysalis</taxon>
    </lineage>
</organism>
<dbReference type="PROSITE" id="PS51257">
    <property type="entry name" value="PROKAR_LIPOPROTEIN"/>
    <property type="match status" value="1"/>
</dbReference>
<name>A0A9J6GLX5_HAELO</name>
<comment type="caution">
    <text evidence="2">The sequence shown here is derived from an EMBL/GenBank/DDBJ whole genome shotgun (WGS) entry which is preliminary data.</text>
</comment>
<keyword evidence="3" id="KW-1185">Reference proteome</keyword>
<proteinExistence type="predicted"/>
<sequence>MYKVKGYALRDGLNPHLKPHHLAQGIALACNNHPTCAENRLLLRTNHTQNAAVISTPHAETADILRKLSHINLAGKDNAVFAYVAASDNSVKGVIHGILPGTQPSELQAHLPARNHSILYTRVLGQTQTAVITFEGTRVLQYVYHYGAEIRCLPYRLTRQVSSICLRVGYRADVRPNPETNRCPQCGQASPRVDNDCKPGCALCQGDHPTLEETCPARLRKHTRRQGATHDGNEELPAGILWRSRS</sequence>
<evidence type="ECO:0000313" key="3">
    <source>
        <dbReference type="Proteomes" id="UP000821853"/>
    </source>
</evidence>
<dbReference type="OrthoDB" id="6505652at2759"/>
<reference evidence="2 3" key="1">
    <citation type="journal article" date="2020" name="Cell">
        <title>Large-Scale Comparative Analyses of Tick Genomes Elucidate Their Genetic Diversity and Vector Capacities.</title>
        <authorList>
            <consortium name="Tick Genome and Microbiome Consortium (TIGMIC)"/>
            <person name="Jia N."/>
            <person name="Wang J."/>
            <person name="Shi W."/>
            <person name="Du L."/>
            <person name="Sun Y."/>
            <person name="Zhan W."/>
            <person name="Jiang J.F."/>
            <person name="Wang Q."/>
            <person name="Zhang B."/>
            <person name="Ji P."/>
            <person name="Bell-Sakyi L."/>
            <person name="Cui X.M."/>
            <person name="Yuan T.T."/>
            <person name="Jiang B.G."/>
            <person name="Yang W.F."/>
            <person name="Lam T.T."/>
            <person name="Chang Q.C."/>
            <person name="Ding S.J."/>
            <person name="Wang X.J."/>
            <person name="Zhu J.G."/>
            <person name="Ruan X.D."/>
            <person name="Zhao L."/>
            <person name="Wei J.T."/>
            <person name="Ye R.Z."/>
            <person name="Que T.C."/>
            <person name="Du C.H."/>
            <person name="Zhou Y.H."/>
            <person name="Cheng J.X."/>
            <person name="Dai P.F."/>
            <person name="Guo W.B."/>
            <person name="Han X.H."/>
            <person name="Huang E.J."/>
            <person name="Li L.F."/>
            <person name="Wei W."/>
            <person name="Gao Y.C."/>
            <person name="Liu J.Z."/>
            <person name="Shao H.Z."/>
            <person name="Wang X."/>
            <person name="Wang C.C."/>
            <person name="Yang T.C."/>
            <person name="Huo Q.B."/>
            <person name="Li W."/>
            <person name="Chen H.Y."/>
            <person name="Chen S.E."/>
            <person name="Zhou L.G."/>
            <person name="Ni X.B."/>
            <person name="Tian J.H."/>
            <person name="Sheng Y."/>
            <person name="Liu T."/>
            <person name="Pan Y.S."/>
            <person name="Xia L.Y."/>
            <person name="Li J."/>
            <person name="Zhao F."/>
            <person name="Cao W.C."/>
        </authorList>
    </citation>
    <scope>NUCLEOTIDE SEQUENCE [LARGE SCALE GENOMIC DNA]</scope>
    <source>
        <strain evidence="2">HaeL-2018</strain>
    </source>
</reference>
<feature type="region of interest" description="Disordered" evidence="1">
    <location>
        <begin position="223"/>
        <end position="246"/>
    </location>
</feature>
<gene>
    <name evidence="2" type="ORF">HPB48_017380</name>
</gene>
<accession>A0A9J6GLX5</accession>
<dbReference type="Proteomes" id="UP000821853">
    <property type="component" value="Chromosome 5"/>
</dbReference>
<dbReference type="AlphaFoldDB" id="A0A9J6GLX5"/>
<protein>
    <submittedName>
        <fullName evidence="2">Uncharacterized protein</fullName>
    </submittedName>
</protein>
<dbReference type="OMA" id="DNAVFAY"/>
<evidence type="ECO:0000256" key="1">
    <source>
        <dbReference type="SAM" id="MobiDB-lite"/>
    </source>
</evidence>